<comment type="caution">
    <text evidence="1">The sequence shown here is derived from an EMBL/GenBank/DDBJ whole genome shotgun (WGS) entry which is preliminary data.</text>
</comment>
<proteinExistence type="predicted"/>
<organism evidence="1 2">
    <name type="scientific">Irpex rosettiformis</name>
    <dbReference type="NCBI Taxonomy" id="378272"/>
    <lineage>
        <taxon>Eukaryota</taxon>
        <taxon>Fungi</taxon>
        <taxon>Dikarya</taxon>
        <taxon>Basidiomycota</taxon>
        <taxon>Agaricomycotina</taxon>
        <taxon>Agaricomycetes</taxon>
        <taxon>Polyporales</taxon>
        <taxon>Irpicaceae</taxon>
        <taxon>Irpex</taxon>
    </lineage>
</organism>
<dbReference type="EMBL" id="MU274902">
    <property type="protein sequence ID" value="KAI0093380.1"/>
    <property type="molecule type" value="Genomic_DNA"/>
</dbReference>
<protein>
    <submittedName>
        <fullName evidence="1">Uncharacterized protein</fullName>
    </submittedName>
</protein>
<keyword evidence="2" id="KW-1185">Reference proteome</keyword>
<name>A0ACB8UGH5_9APHY</name>
<accession>A0ACB8UGH5</accession>
<evidence type="ECO:0000313" key="1">
    <source>
        <dbReference type="EMBL" id="KAI0093380.1"/>
    </source>
</evidence>
<sequence length="305" mass="33770">MLPPTTRIDGASLVDPALHHPAIIEMLNSDLSRPLVEHIVDRVIEVVDFALGRPSTSARGRSNTRRCASAAEFAGFARQVIERAGIGMPGLLGTLVYLDRAKPHLQLSLEEWACERVFLGALICSNKYLNDSTLKNVHWSMCTGLFNRRDIGRIEREFLDVLDFEMRISEADILVQHKDVVILHRPKRSRVKVSSSSPLPSATTRPPFRHRADSDSSAYSDDSTSSDSLPATPPSSSMDVDAHIHSPSPDDSSYSDEEEDLEASVPLPRLRSSQKEKAKDDPQVALPRFSSALNLLRVPRFHGTS</sequence>
<evidence type="ECO:0000313" key="2">
    <source>
        <dbReference type="Proteomes" id="UP001055072"/>
    </source>
</evidence>
<gene>
    <name evidence="1" type="ORF">BDY19DRAFT_882810</name>
</gene>
<dbReference type="Proteomes" id="UP001055072">
    <property type="component" value="Unassembled WGS sequence"/>
</dbReference>
<reference evidence="1" key="1">
    <citation type="journal article" date="2021" name="Environ. Microbiol.">
        <title>Gene family expansions and transcriptome signatures uncover fungal adaptations to wood decay.</title>
        <authorList>
            <person name="Hage H."/>
            <person name="Miyauchi S."/>
            <person name="Viragh M."/>
            <person name="Drula E."/>
            <person name="Min B."/>
            <person name="Chaduli D."/>
            <person name="Navarro D."/>
            <person name="Favel A."/>
            <person name="Norest M."/>
            <person name="Lesage-Meessen L."/>
            <person name="Balint B."/>
            <person name="Merenyi Z."/>
            <person name="de Eugenio L."/>
            <person name="Morin E."/>
            <person name="Martinez A.T."/>
            <person name="Baldrian P."/>
            <person name="Stursova M."/>
            <person name="Martinez M.J."/>
            <person name="Novotny C."/>
            <person name="Magnuson J.K."/>
            <person name="Spatafora J.W."/>
            <person name="Maurice S."/>
            <person name="Pangilinan J."/>
            <person name="Andreopoulos W."/>
            <person name="LaButti K."/>
            <person name="Hundley H."/>
            <person name="Na H."/>
            <person name="Kuo A."/>
            <person name="Barry K."/>
            <person name="Lipzen A."/>
            <person name="Henrissat B."/>
            <person name="Riley R."/>
            <person name="Ahrendt S."/>
            <person name="Nagy L.G."/>
            <person name="Grigoriev I.V."/>
            <person name="Martin F."/>
            <person name="Rosso M.N."/>
        </authorList>
    </citation>
    <scope>NUCLEOTIDE SEQUENCE</scope>
    <source>
        <strain evidence="1">CBS 384.51</strain>
    </source>
</reference>